<name>A0A8E4R8X0_MYCMU</name>
<gene>
    <name evidence="3" type="ORF">C1S78_003020</name>
</gene>
<dbReference type="SUPFAM" id="SSF46955">
    <property type="entry name" value="Putative DNA-binding domain"/>
    <property type="match status" value="1"/>
</dbReference>
<dbReference type="AlphaFoldDB" id="A0A8E4R8X0"/>
<evidence type="ECO:0000313" key="3">
    <source>
        <dbReference type="EMBL" id="QPG70015.1"/>
    </source>
</evidence>
<feature type="domain" description="Helix-turn-helix" evidence="2">
    <location>
        <begin position="34"/>
        <end position="79"/>
    </location>
</feature>
<dbReference type="Pfam" id="PF12728">
    <property type="entry name" value="HTH_17"/>
    <property type="match status" value="1"/>
</dbReference>
<feature type="compositionally biased region" description="Polar residues" evidence="1">
    <location>
        <begin position="12"/>
        <end position="22"/>
    </location>
</feature>
<dbReference type="InterPro" id="IPR041657">
    <property type="entry name" value="HTH_17"/>
</dbReference>
<feature type="region of interest" description="Disordered" evidence="1">
    <location>
        <begin position="1"/>
        <end position="39"/>
    </location>
</feature>
<protein>
    <submittedName>
        <fullName evidence="3">Helix-turn-helix domain-containing protein</fullName>
    </submittedName>
</protein>
<dbReference type="KEGG" id="mmuc:C1S78_003020"/>
<evidence type="ECO:0000259" key="2">
    <source>
        <dbReference type="Pfam" id="PF12728"/>
    </source>
</evidence>
<proteinExistence type="predicted"/>
<keyword evidence="4" id="KW-1185">Reference proteome</keyword>
<evidence type="ECO:0000313" key="4">
    <source>
        <dbReference type="Proteomes" id="UP000309231"/>
    </source>
</evidence>
<evidence type="ECO:0000256" key="1">
    <source>
        <dbReference type="SAM" id="MobiDB-lite"/>
    </source>
</evidence>
<reference evidence="3 4" key="1">
    <citation type="journal article" date="2019" name="BMC Evol. Biol.">
        <title>Comparative genomics of Mycobacterium mucogenicum and Mycobacterium neoaurum clade members emphasizing tRNA and non-coding RNA.</title>
        <authorList>
            <person name="Behra P.R.K."/>
            <person name="Pettersson B.M.F."/>
            <person name="Das S."/>
            <person name="Dasgupta S."/>
            <person name="Kirsebom L.A."/>
        </authorList>
    </citation>
    <scope>NUCLEOTIDE SEQUENCE [LARGE SCALE GENOMIC DNA]</scope>
    <source>
        <strain evidence="3 4">DSM 44124</strain>
    </source>
</reference>
<accession>A0A8E4R8X0</accession>
<dbReference type="EMBL" id="CP062008">
    <property type="protein sequence ID" value="QPG70015.1"/>
    <property type="molecule type" value="Genomic_DNA"/>
</dbReference>
<dbReference type="Proteomes" id="UP000309231">
    <property type="component" value="Chromosome"/>
</dbReference>
<dbReference type="RefSeq" id="WP_053854568.1">
    <property type="nucleotide sequence ID" value="NZ_ANBS01000001.1"/>
</dbReference>
<reference evidence="3 4" key="2">
    <citation type="journal article" date="2019" name="Sci. Rep.">
        <title>Insight into the biology of Mycobacterium mucogenicum and Mycobacterium neoaurum clade members.</title>
        <authorList>
            <person name="Behra P.R.K."/>
            <person name="Pettersson B.M.F."/>
            <person name="Ramesh M."/>
            <person name="Dasgupta S."/>
            <person name="Kirsebom L.A."/>
        </authorList>
    </citation>
    <scope>NUCLEOTIDE SEQUENCE [LARGE SCALE GENOMIC DNA]</scope>
    <source>
        <strain evidence="3 4">DSM 44124</strain>
    </source>
</reference>
<dbReference type="GeneID" id="76723857"/>
<dbReference type="InterPro" id="IPR009061">
    <property type="entry name" value="DNA-bd_dom_put_sf"/>
</dbReference>
<organism evidence="3 4">
    <name type="scientific">Mycolicibacterium mucogenicum DSM 44124</name>
    <dbReference type="NCBI Taxonomy" id="1226753"/>
    <lineage>
        <taxon>Bacteria</taxon>
        <taxon>Bacillati</taxon>
        <taxon>Actinomycetota</taxon>
        <taxon>Actinomycetes</taxon>
        <taxon>Mycobacteriales</taxon>
        <taxon>Mycobacteriaceae</taxon>
        <taxon>Mycolicibacterium</taxon>
    </lineage>
</organism>
<sequence>MSEPVLLHHNGVHNTTVSSPQGDTAAPTPRWATKEQAAQHIGVSTKTLIRWADTGRVRRHRFGPRLIRFDLNEIDAMATTTSSPATTSQKAADQ</sequence>